<evidence type="ECO:0000256" key="7">
    <source>
        <dbReference type="PIRSR" id="PIRSR602481-1"/>
    </source>
</evidence>
<keyword evidence="3 7" id="KW-0862">Zinc</keyword>
<feature type="binding site" evidence="7">
    <location>
        <position position="93"/>
    </location>
    <ligand>
        <name>Zn(2+)</name>
        <dbReference type="ChEBI" id="CHEBI:29105"/>
    </ligand>
</feature>
<dbReference type="InterPro" id="IPR043135">
    <property type="entry name" value="Fur_C"/>
</dbReference>
<dbReference type="PANTHER" id="PTHR33202:SF8">
    <property type="entry name" value="PEROXIDE-RESPONSIVE REPRESSOR PERR"/>
    <property type="match status" value="1"/>
</dbReference>
<evidence type="ECO:0000256" key="5">
    <source>
        <dbReference type="ARBA" id="ARBA00023125"/>
    </source>
</evidence>
<comment type="cofactor">
    <cofactor evidence="7">
        <name>Zn(2+)</name>
        <dbReference type="ChEBI" id="CHEBI:29105"/>
    </cofactor>
    <text evidence="7">Binds 1 zinc ion per subunit.</text>
</comment>
<dbReference type="AlphaFoldDB" id="A0A415GMQ9"/>
<dbReference type="OrthoDB" id="594893at2"/>
<evidence type="ECO:0000256" key="2">
    <source>
        <dbReference type="ARBA" id="ARBA00022491"/>
    </source>
</evidence>
<gene>
    <name evidence="8" type="ORF">DW060_06610</name>
</gene>
<feature type="binding site" evidence="7">
    <location>
        <position position="131"/>
    </location>
    <ligand>
        <name>Zn(2+)</name>
        <dbReference type="ChEBI" id="CHEBI:29105"/>
    </ligand>
</feature>
<reference evidence="8 9" key="1">
    <citation type="submission" date="2018-08" db="EMBL/GenBank/DDBJ databases">
        <title>A genome reference for cultivated species of the human gut microbiota.</title>
        <authorList>
            <person name="Zou Y."/>
            <person name="Xue W."/>
            <person name="Luo G."/>
        </authorList>
    </citation>
    <scope>NUCLEOTIDE SEQUENCE [LARGE SCALE GENOMIC DNA]</scope>
    <source>
        <strain evidence="8 9">AF42-9</strain>
    </source>
</reference>
<dbReference type="InterPro" id="IPR002481">
    <property type="entry name" value="FUR"/>
</dbReference>
<dbReference type="PANTHER" id="PTHR33202">
    <property type="entry name" value="ZINC UPTAKE REGULATION PROTEIN"/>
    <property type="match status" value="1"/>
</dbReference>
<dbReference type="InterPro" id="IPR036388">
    <property type="entry name" value="WH-like_DNA-bd_sf"/>
</dbReference>
<accession>A0A415GMQ9</accession>
<evidence type="ECO:0000256" key="4">
    <source>
        <dbReference type="ARBA" id="ARBA00023015"/>
    </source>
</evidence>
<dbReference type="Pfam" id="PF01475">
    <property type="entry name" value="FUR"/>
    <property type="match status" value="1"/>
</dbReference>
<keyword evidence="7" id="KW-0479">Metal-binding</keyword>
<dbReference type="GO" id="GO:1900376">
    <property type="term" value="P:regulation of secondary metabolite biosynthetic process"/>
    <property type="evidence" value="ECO:0007669"/>
    <property type="project" value="TreeGrafter"/>
</dbReference>
<protein>
    <submittedName>
        <fullName evidence="8">Transcriptional repressor</fullName>
    </submittedName>
</protein>
<comment type="similarity">
    <text evidence="1">Belongs to the Fur family.</text>
</comment>
<sequence>MKHNDAVTRLVEHGIKPSVQRIQIMHYLMTHFTHPTVEEVHKALLPKVPTLSRTTVYNTLRMFSEHNAAQMITINEHRVCYDGDVSLHAHFICKCCRKVYDIFDEVSDVVNRKELAGHKIDDVQLYYKGVCKECLAKQAETAVG</sequence>
<evidence type="ECO:0000256" key="3">
    <source>
        <dbReference type="ARBA" id="ARBA00022833"/>
    </source>
</evidence>
<keyword evidence="6" id="KW-0804">Transcription</keyword>
<dbReference type="EMBL" id="QRNO01000027">
    <property type="protein sequence ID" value="RHK50749.1"/>
    <property type="molecule type" value="Genomic_DNA"/>
</dbReference>
<comment type="caution">
    <text evidence="8">The sequence shown here is derived from an EMBL/GenBank/DDBJ whole genome shotgun (WGS) entry which is preliminary data.</text>
</comment>
<evidence type="ECO:0000256" key="6">
    <source>
        <dbReference type="ARBA" id="ARBA00023163"/>
    </source>
</evidence>
<evidence type="ECO:0000313" key="9">
    <source>
        <dbReference type="Proteomes" id="UP000286598"/>
    </source>
</evidence>
<dbReference type="RefSeq" id="WP_007902768.1">
    <property type="nucleotide sequence ID" value="NZ_BRDO01000002.1"/>
</dbReference>
<organism evidence="8 9">
    <name type="scientific">Leyella stercorea</name>
    <dbReference type="NCBI Taxonomy" id="363265"/>
    <lineage>
        <taxon>Bacteria</taxon>
        <taxon>Pseudomonadati</taxon>
        <taxon>Bacteroidota</taxon>
        <taxon>Bacteroidia</taxon>
        <taxon>Bacteroidales</taxon>
        <taxon>Prevotellaceae</taxon>
        <taxon>Leyella</taxon>
    </lineage>
</organism>
<evidence type="ECO:0000313" key="8">
    <source>
        <dbReference type="EMBL" id="RHK50749.1"/>
    </source>
</evidence>
<name>A0A415GMQ9_9BACT</name>
<dbReference type="GeneID" id="78338127"/>
<dbReference type="GO" id="GO:0000976">
    <property type="term" value="F:transcription cis-regulatory region binding"/>
    <property type="evidence" value="ECO:0007669"/>
    <property type="project" value="TreeGrafter"/>
</dbReference>
<dbReference type="Proteomes" id="UP000286598">
    <property type="component" value="Unassembled WGS sequence"/>
</dbReference>
<keyword evidence="9" id="KW-1185">Reference proteome</keyword>
<keyword evidence="4" id="KW-0805">Transcription regulation</keyword>
<feature type="binding site" evidence="7">
    <location>
        <position position="134"/>
    </location>
    <ligand>
        <name>Zn(2+)</name>
        <dbReference type="ChEBI" id="CHEBI:29105"/>
    </ligand>
</feature>
<dbReference type="GO" id="GO:0008270">
    <property type="term" value="F:zinc ion binding"/>
    <property type="evidence" value="ECO:0007669"/>
    <property type="project" value="TreeGrafter"/>
</dbReference>
<dbReference type="SUPFAM" id="SSF46785">
    <property type="entry name" value="Winged helix' DNA-binding domain"/>
    <property type="match status" value="1"/>
</dbReference>
<dbReference type="InterPro" id="IPR036390">
    <property type="entry name" value="WH_DNA-bd_sf"/>
</dbReference>
<evidence type="ECO:0000256" key="1">
    <source>
        <dbReference type="ARBA" id="ARBA00007957"/>
    </source>
</evidence>
<dbReference type="CDD" id="cd07153">
    <property type="entry name" value="Fur_like"/>
    <property type="match status" value="1"/>
</dbReference>
<dbReference type="Gene3D" id="3.30.1490.190">
    <property type="match status" value="1"/>
</dbReference>
<dbReference type="GO" id="GO:0003700">
    <property type="term" value="F:DNA-binding transcription factor activity"/>
    <property type="evidence" value="ECO:0007669"/>
    <property type="project" value="InterPro"/>
</dbReference>
<proteinExistence type="inferred from homology"/>
<feature type="binding site" evidence="7">
    <location>
        <position position="96"/>
    </location>
    <ligand>
        <name>Zn(2+)</name>
        <dbReference type="ChEBI" id="CHEBI:29105"/>
    </ligand>
</feature>
<keyword evidence="2" id="KW-0678">Repressor</keyword>
<dbReference type="Gene3D" id="1.10.10.10">
    <property type="entry name" value="Winged helix-like DNA-binding domain superfamily/Winged helix DNA-binding domain"/>
    <property type="match status" value="1"/>
</dbReference>
<keyword evidence="5" id="KW-0238">DNA-binding</keyword>
<dbReference type="GO" id="GO:0045892">
    <property type="term" value="P:negative regulation of DNA-templated transcription"/>
    <property type="evidence" value="ECO:0007669"/>
    <property type="project" value="TreeGrafter"/>
</dbReference>